<dbReference type="InterPro" id="IPR012337">
    <property type="entry name" value="RNaseH-like_sf"/>
</dbReference>
<evidence type="ECO:0000259" key="2">
    <source>
        <dbReference type="PROSITE" id="PS50879"/>
    </source>
</evidence>
<dbReference type="Gene3D" id="3.30.420.10">
    <property type="entry name" value="Ribonuclease H-like superfamily/Ribonuclease H"/>
    <property type="match status" value="1"/>
</dbReference>
<accession>A0A2I1PB65</accession>
<dbReference type="SMART" id="SM00855">
    <property type="entry name" value="PGAM"/>
    <property type="match status" value="1"/>
</dbReference>
<name>A0A2I1PB65_9MICO</name>
<dbReference type="RefSeq" id="WP_101849453.1">
    <property type="nucleotide sequence ID" value="NZ_PKIZ01000008.1"/>
</dbReference>
<evidence type="ECO:0000313" key="3">
    <source>
        <dbReference type="EMBL" id="PKZ41863.1"/>
    </source>
</evidence>
<proteinExistence type="predicted"/>
<dbReference type="OrthoDB" id="5296884at2"/>
<evidence type="ECO:0000256" key="1">
    <source>
        <dbReference type="SAM" id="MobiDB-lite"/>
    </source>
</evidence>
<feature type="compositionally biased region" description="Low complexity" evidence="1">
    <location>
        <begin position="153"/>
        <end position="168"/>
    </location>
</feature>
<dbReference type="InterPro" id="IPR029033">
    <property type="entry name" value="His_PPase_superfam"/>
</dbReference>
<evidence type="ECO:0000313" key="4">
    <source>
        <dbReference type="Proteomes" id="UP000234206"/>
    </source>
</evidence>
<dbReference type="GO" id="GO:0016791">
    <property type="term" value="F:phosphatase activity"/>
    <property type="evidence" value="ECO:0007669"/>
    <property type="project" value="TreeGrafter"/>
</dbReference>
<protein>
    <submittedName>
        <fullName evidence="3">Bifunctional RNase H/acid phosphatase</fullName>
    </submittedName>
</protein>
<dbReference type="PROSITE" id="PS50879">
    <property type="entry name" value="RNASE_H_1"/>
    <property type="match status" value="1"/>
</dbReference>
<dbReference type="PANTHER" id="PTHR48100:SF62">
    <property type="entry name" value="GLUCOSYL-3-PHOSPHOGLYCERATE PHOSPHATASE"/>
    <property type="match status" value="1"/>
</dbReference>
<sequence length="426" mass="45154">MATWTIEADGGSRGNPGVAGYGALVRDPAGALLAERAAPLGRASNNVAEYTGLLAGLQAVLDLADLSAGDTVAVRMDSKLVIEQMAGRWKIKHPDMQRLAQEAQGLCRQLRDRGVDLDWGWIPRTRNKAADALSNDGMDGRTVARDHVAAAAPGPRAVDAAGDAGQDVEVPDETHAPEPPEAVEESRPTSAGASVRDAGARRGHRWQLVLLRHGVTEFTETYRIDGRGGSNPPLSPLGEQQAARAGDALGELLAAPAAEGRVRVVTSSLRRAQQTGRAVADALRLEAATDARFDEQAFGDWDGRTWSEVDRDGAGTARAFAQDPACPVPGGETHHEVAERVVEGLRDIARQAVDDELHTVVVAAHRIAVMTALEAVLGVAYPRSWALGQHPAAFHTLEFVGAEVPTGFAELSGLNVRHHLEGLPVR</sequence>
<dbReference type="Pfam" id="PF00300">
    <property type="entry name" value="His_Phos_1"/>
    <property type="match status" value="1"/>
</dbReference>
<dbReference type="InterPro" id="IPR050275">
    <property type="entry name" value="PGM_Phosphatase"/>
</dbReference>
<dbReference type="GO" id="GO:0003676">
    <property type="term" value="F:nucleic acid binding"/>
    <property type="evidence" value="ECO:0007669"/>
    <property type="project" value="InterPro"/>
</dbReference>
<organism evidence="3 4">
    <name type="scientific">Kytococcus schroeteri</name>
    <dbReference type="NCBI Taxonomy" id="138300"/>
    <lineage>
        <taxon>Bacteria</taxon>
        <taxon>Bacillati</taxon>
        <taxon>Actinomycetota</taxon>
        <taxon>Actinomycetes</taxon>
        <taxon>Micrococcales</taxon>
        <taxon>Kytococcaceae</taxon>
        <taxon>Kytococcus</taxon>
    </lineage>
</organism>
<dbReference type="PANTHER" id="PTHR48100">
    <property type="entry name" value="BROAD-SPECIFICITY PHOSPHATASE YOR283W-RELATED"/>
    <property type="match status" value="1"/>
</dbReference>
<dbReference type="GO" id="GO:0004523">
    <property type="term" value="F:RNA-DNA hybrid ribonuclease activity"/>
    <property type="evidence" value="ECO:0007669"/>
    <property type="project" value="InterPro"/>
</dbReference>
<dbReference type="Proteomes" id="UP000234206">
    <property type="component" value="Unassembled WGS sequence"/>
</dbReference>
<comment type="caution">
    <text evidence="3">The sequence shown here is derived from an EMBL/GenBank/DDBJ whole genome shotgun (WGS) entry which is preliminary data.</text>
</comment>
<reference evidence="3 4" key="1">
    <citation type="submission" date="2017-12" db="EMBL/GenBank/DDBJ databases">
        <title>Phylogenetic diversity of female urinary microbiome.</title>
        <authorList>
            <person name="Thomas-White K."/>
            <person name="Wolfe A.J."/>
        </authorList>
    </citation>
    <scope>NUCLEOTIDE SEQUENCE [LARGE SCALE GENOMIC DNA]</scope>
    <source>
        <strain evidence="3 4">UMB1298</strain>
    </source>
</reference>
<dbReference type="InterPro" id="IPR002156">
    <property type="entry name" value="RNaseH_domain"/>
</dbReference>
<dbReference type="Gene3D" id="3.40.50.1240">
    <property type="entry name" value="Phosphoglycerate mutase-like"/>
    <property type="match status" value="1"/>
</dbReference>
<dbReference type="InterPro" id="IPR013078">
    <property type="entry name" value="His_Pase_superF_clade-1"/>
</dbReference>
<dbReference type="AlphaFoldDB" id="A0A2I1PB65"/>
<dbReference type="EMBL" id="PKIZ01000008">
    <property type="protein sequence ID" value="PKZ41863.1"/>
    <property type="molecule type" value="Genomic_DNA"/>
</dbReference>
<feature type="domain" description="RNase H type-1" evidence="2">
    <location>
        <begin position="1"/>
        <end position="139"/>
    </location>
</feature>
<dbReference type="CDD" id="cd07067">
    <property type="entry name" value="HP_PGM_like"/>
    <property type="match status" value="1"/>
</dbReference>
<dbReference type="SUPFAM" id="SSF53254">
    <property type="entry name" value="Phosphoglycerate mutase-like"/>
    <property type="match status" value="1"/>
</dbReference>
<dbReference type="InterPro" id="IPR036397">
    <property type="entry name" value="RNaseH_sf"/>
</dbReference>
<dbReference type="GO" id="GO:0005737">
    <property type="term" value="C:cytoplasm"/>
    <property type="evidence" value="ECO:0007669"/>
    <property type="project" value="TreeGrafter"/>
</dbReference>
<feature type="region of interest" description="Disordered" evidence="1">
    <location>
        <begin position="153"/>
        <end position="199"/>
    </location>
</feature>
<gene>
    <name evidence="3" type="ORF">CYJ76_05255</name>
</gene>
<dbReference type="Pfam" id="PF13456">
    <property type="entry name" value="RVT_3"/>
    <property type="match status" value="1"/>
</dbReference>
<dbReference type="SUPFAM" id="SSF53098">
    <property type="entry name" value="Ribonuclease H-like"/>
    <property type="match status" value="1"/>
</dbReference>
<dbReference type="CDD" id="cd09279">
    <property type="entry name" value="RNase_HI_like"/>
    <property type="match status" value="1"/>
</dbReference>
<keyword evidence="4" id="KW-1185">Reference proteome</keyword>